<dbReference type="InterPro" id="IPR015131">
    <property type="entry name" value="Killer_tox_Kp4"/>
</dbReference>
<dbReference type="Gene3D" id="3.30.430.10">
    <property type="entry name" value="Killer Toxin P4, subunit A"/>
    <property type="match status" value="1"/>
</dbReference>
<keyword evidence="1" id="KW-0732">Signal</keyword>
<evidence type="ECO:0000313" key="3">
    <source>
        <dbReference type="EMBL" id="KAF2121049.1"/>
    </source>
</evidence>
<dbReference type="Proteomes" id="UP000799770">
    <property type="component" value="Unassembled WGS sequence"/>
</dbReference>
<dbReference type="OrthoDB" id="4177994at2759"/>
<feature type="chain" id="PRO_5025664941" description="Killer toxin Kp4 domain-containing protein" evidence="1">
    <location>
        <begin position="19"/>
        <end position="180"/>
    </location>
</feature>
<feature type="signal peptide" evidence="1">
    <location>
        <begin position="1"/>
        <end position="18"/>
    </location>
</feature>
<sequence length="180" mass="19198">MKLLTLLVAAAALACAVALPADSSDLTEPYDPSSTFDAEYAIDTSTSEPTFFAAADGGHEGINCKGSSLCKRIKTDIHAVQQIIDWNVKDDDEFQAGKSIACKEGVIDLSKHGHGLCVIIANLNGRAGVMGKVVKQRIRDIINNKCDKCGSAPIYEGRNTDIGEVKVDYVSKICSDGMCK</sequence>
<evidence type="ECO:0000259" key="2">
    <source>
        <dbReference type="Pfam" id="PF09044"/>
    </source>
</evidence>
<dbReference type="Pfam" id="PF09044">
    <property type="entry name" value="Kp4"/>
    <property type="match status" value="1"/>
</dbReference>
<evidence type="ECO:0000256" key="1">
    <source>
        <dbReference type="SAM" id="SignalP"/>
    </source>
</evidence>
<dbReference type="InterPro" id="IPR011329">
    <property type="entry name" value="Killer_tox_Kp4/SMK"/>
</dbReference>
<dbReference type="GO" id="GO:0005576">
    <property type="term" value="C:extracellular region"/>
    <property type="evidence" value="ECO:0007669"/>
    <property type="project" value="InterPro"/>
</dbReference>
<keyword evidence="4" id="KW-1185">Reference proteome</keyword>
<protein>
    <recommendedName>
        <fullName evidence="2">Killer toxin Kp4 domain-containing protein</fullName>
    </recommendedName>
</protein>
<dbReference type="PROSITE" id="PS51257">
    <property type="entry name" value="PROKAR_LIPOPROTEIN"/>
    <property type="match status" value="1"/>
</dbReference>
<feature type="domain" description="Killer toxin Kp4" evidence="2">
    <location>
        <begin position="59"/>
        <end position="170"/>
    </location>
</feature>
<dbReference type="EMBL" id="ML977313">
    <property type="protein sequence ID" value="KAF2121049.1"/>
    <property type="molecule type" value="Genomic_DNA"/>
</dbReference>
<organism evidence="3 4">
    <name type="scientific">Lophiotrema nucula</name>
    <dbReference type="NCBI Taxonomy" id="690887"/>
    <lineage>
        <taxon>Eukaryota</taxon>
        <taxon>Fungi</taxon>
        <taxon>Dikarya</taxon>
        <taxon>Ascomycota</taxon>
        <taxon>Pezizomycotina</taxon>
        <taxon>Dothideomycetes</taxon>
        <taxon>Pleosporomycetidae</taxon>
        <taxon>Pleosporales</taxon>
        <taxon>Lophiotremataceae</taxon>
        <taxon>Lophiotrema</taxon>
    </lineage>
</organism>
<reference evidence="3" key="1">
    <citation type="journal article" date="2020" name="Stud. Mycol.">
        <title>101 Dothideomycetes genomes: a test case for predicting lifestyles and emergence of pathogens.</title>
        <authorList>
            <person name="Haridas S."/>
            <person name="Albert R."/>
            <person name="Binder M."/>
            <person name="Bloem J."/>
            <person name="Labutti K."/>
            <person name="Salamov A."/>
            <person name="Andreopoulos B."/>
            <person name="Baker S."/>
            <person name="Barry K."/>
            <person name="Bills G."/>
            <person name="Bluhm B."/>
            <person name="Cannon C."/>
            <person name="Castanera R."/>
            <person name="Culley D."/>
            <person name="Daum C."/>
            <person name="Ezra D."/>
            <person name="Gonzalez J."/>
            <person name="Henrissat B."/>
            <person name="Kuo A."/>
            <person name="Liang C."/>
            <person name="Lipzen A."/>
            <person name="Lutzoni F."/>
            <person name="Magnuson J."/>
            <person name="Mondo S."/>
            <person name="Nolan M."/>
            <person name="Ohm R."/>
            <person name="Pangilinan J."/>
            <person name="Park H.-J."/>
            <person name="Ramirez L."/>
            <person name="Alfaro M."/>
            <person name="Sun H."/>
            <person name="Tritt A."/>
            <person name="Yoshinaga Y."/>
            <person name="Zwiers L.-H."/>
            <person name="Turgeon B."/>
            <person name="Goodwin S."/>
            <person name="Spatafora J."/>
            <person name="Crous P."/>
            <person name="Grigoriev I."/>
        </authorList>
    </citation>
    <scope>NUCLEOTIDE SEQUENCE</scope>
    <source>
        <strain evidence="3">CBS 627.86</strain>
    </source>
</reference>
<proteinExistence type="predicted"/>
<dbReference type="SUPFAM" id="SSF55221">
    <property type="entry name" value="Yeast killer toxins"/>
    <property type="match status" value="1"/>
</dbReference>
<evidence type="ECO:0000313" key="4">
    <source>
        <dbReference type="Proteomes" id="UP000799770"/>
    </source>
</evidence>
<dbReference type="AlphaFoldDB" id="A0A6A5ZNP9"/>
<gene>
    <name evidence="3" type="ORF">BDV96DRAFT_595429</name>
</gene>
<accession>A0A6A5ZNP9</accession>
<name>A0A6A5ZNP9_9PLEO</name>